<dbReference type="InterPro" id="IPR043138">
    <property type="entry name" value="GGT_lsub"/>
</dbReference>
<dbReference type="GO" id="GO:0000324">
    <property type="term" value="C:fungal-type vacuole"/>
    <property type="evidence" value="ECO:0007669"/>
    <property type="project" value="TreeGrafter"/>
</dbReference>
<feature type="binding site" evidence="7">
    <location>
        <position position="223"/>
    </location>
    <ligand>
        <name>L-glutamate</name>
        <dbReference type="ChEBI" id="CHEBI:29985"/>
    </ligand>
</feature>
<comment type="catalytic activity">
    <reaction evidence="1 8">
        <text>an S-substituted glutathione + H2O = an S-substituted L-cysteinylglycine + L-glutamate</text>
        <dbReference type="Rhea" id="RHEA:59468"/>
        <dbReference type="ChEBI" id="CHEBI:15377"/>
        <dbReference type="ChEBI" id="CHEBI:29985"/>
        <dbReference type="ChEBI" id="CHEBI:90779"/>
        <dbReference type="ChEBI" id="CHEBI:143103"/>
        <dbReference type="EC" id="3.4.19.13"/>
    </reaction>
</comment>
<keyword evidence="12" id="KW-1185">Reference proteome</keyword>
<comment type="catalytic activity">
    <reaction evidence="5 8">
        <text>an N-terminal (5-L-glutamyl)-[peptide] + an alpha-amino acid = 5-L-glutamyl amino acid + an N-terminal L-alpha-aminoacyl-[peptide]</text>
        <dbReference type="Rhea" id="RHEA:23904"/>
        <dbReference type="Rhea" id="RHEA-COMP:9780"/>
        <dbReference type="Rhea" id="RHEA-COMP:9795"/>
        <dbReference type="ChEBI" id="CHEBI:77644"/>
        <dbReference type="ChEBI" id="CHEBI:78597"/>
        <dbReference type="ChEBI" id="CHEBI:78599"/>
        <dbReference type="ChEBI" id="CHEBI:78608"/>
        <dbReference type="EC" id="2.3.2.2"/>
    </reaction>
</comment>
<name>A0A286UHN6_9AGAM</name>
<feature type="transmembrane region" description="Helical" evidence="10">
    <location>
        <begin position="97"/>
        <end position="117"/>
    </location>
</feature>
<protein>
    <recommendedName>
        <fullName evidence="8">Glutathione hydrolase</fullName>
        <ecNumber evidence="8">2.3.2.2</ecNumber>
        <ecNumber evidence="8">3.4.19.13</ecNumber>
    </recommendedName>
    <alternativeName>
        <fullName evidence="8">Gamma-glutamyltransferase</fullName>
    </alternativeName>
    <alternativeName>
        <fullName evidence="8">Gamma-glutamyltranspeptidase</fullName>
    </alternativeName>
</protein>
<dbReference type="NCBIfam" id="TIGR00066">
    <property type="entry name" value="g_glut_trans"/>
    <property type="match status" value="1"/>
</dbReference>
<dbReference type="InterPro" id="IPR029055">
    <property type="entry name" value="Ntn_hydrolases_N"/>
</dbReference>
<feature type="region of interest" description="Disordered" evidence="9">
    <location>
        <begin position="1"/>
        <end position="55"/>
    </location>
</feature>
<evidence type="ECO:0000256" key="2">
    <source>
        <dbReference type="ARBA" id="ARBA00001089"/>
    </source>
</evidence>
<evidence type="ECO:0000313" key="12">
    <source>
        <dbReference type="Proteomes" id="UP000217199"/>
    </source>
</evidence>
<keyword evidence="10" id="KW-0812">Transmembrane</keyword>
<reference evidence="11 12" key="1">
    <citation type="journal article" date="2017" name="Mol. Ecol.">
        <title>Comparative and population genomic landscape of Phellinus noxius: A hypervariable fungus causing root rot in trees.</title>
        <authorList>
            <person name="Chung C.L."/>
            <person name="Lee T.J."/>
            <person name="Akiba M."/>
            <person name="Lee H.H."/>
            <person name="Kuo T.H."/>
            <person name="Liu D."/>
            <person name="Ke H.M."/>
            <person name="Yokoi T."/>
            <person name="Roa M.B."/>
            <person name="Lu M.J."/>
            <person name="Chang Y.Y."/>
            <person name="Ann P.J."/>
            <person name="Tsai J.N."/>
            <person name="Chen C.Y."/>
            <person name="Tzean S.S."/>
            <person name="Ota Y."/>
            <person name="Hattori T."/>
            <person name="Sahashi N."/>
            <person name="Liou R.F."/>
            <person name="Kikuchi T."/>
            <person name="Tsai I.J."/>
        </authorList>
    </citation>
    <scope>NUCLEOTIDE SEQUENCE [LARGE SCALE GENOMIC DNA]</scope>
    <source>
        <strain evidence="11 12">FFPRI411160</strain>
    </source>
</reference>
<dbReference type="PANTHER" id="PTHR11686:SF9">
    <property type="entry name" value="RE13973P"/>
    <property type="match status" value="1"/>
</dbReference>
<dbReference type="InterPro" id="IPR000101">
    <property type="entry name" value="GGT_peptidase"/>
</dbReference>
<dbReference type="AlphaFoldDB" id="A0A286UHN6"/>
<evidence type="ECO:0000256" key="5">
    <source>
        <dbReference type="ARBA" id="ARBA00047417"/>
    </source>
</evidence>
<organism evidence="11 12">
    <name type="scientific">Pyrrhoderma noxium</name>
    <dbReference type="NCBI Taxonomy" id="2282107"/>
    <lineage>
        <taxon>Eukaryota</taxon>
        <taxon>Fungi</taxon>
        <taxon>Dikarya</taxon>
        <taxon>Basidiomycota</taxon>
        <taxon>Agaricomycotina</taxon>
        <taxon>Agaricomycetes</taxon>
        <taxon>Hymenochaetales</taxon>
        <taxon>Hymenochaetaceae</taxon>
        <taxon>Pyrrhoderma</taxon>
    </lineage>
</organism>
<feature type="binding site" evidence="7">
    <location>
        <position position="536"/>
    </location>
    <ligand>
        <name>L-glutamate</name>
        <dbReference type="ChEBI" id="CHEBI:29985"/>
    </ligand>
</feature>
<dbReference type="PANTHER" id="PTHR11686">
    <property type="entry name" value="GAMMA GLUTAMYL TRANSPEPTIDASE"/>
    <property type="match status" value="1"/>
</dbReference>
<dbReference type="UniPathway" id="UPA00204"/>
<keyword evidence="8" id="KW-0808">Transferase</keyword>
<feature type="binding site" evidence="7">
    <location>
        <begin position="564"/>
        <end position="565"/>
    </location>
    <ligand>
        <name>L-glutamate</name>
        <dbReference type="ChEBI" id="CHEBI:29985"/>
    </ligand>
</feature>
<feature type="binding site" evidence="7">
    <location>
        <position position="587"/>
    </location>
    <ligand>
        <name>L-glutamate</name>
        <dbReference type="ChEBI" id="CHEBI:29985"/>
    </ligand>
</feature>
<keyword evidence="10" id="KW-1133">Transmembrane helix</keyword>
<dbReference type="GO" id="GO:0036374">
    <property type="term" value="F:glutathione hydrolase activity"/>
    <property type="evidence" value="ECO:0007669"/>
    <property type="project" value="UniProtKB-UniRule"/>
</dbReference>
<dbReference type="EMBL" id="NBII01000005">
    <property type="protein sequence ID" value="PAV18974.1"/>
    <property type="molecule type" value="Genomic_DNA"/>
</dbReference>
<comment type="catalytic activity">
    <reaction evidence="2 8">
        <text>glutathione + H2O = L-cysteinylglycine + L-glutamate</text>
        <dbReference type="Rhea" id="RHEA:28807"/>
        <dbReference type="ChEBI" id="CHEBI:15377"/>
        <dbReference type="ChEBI" id="CHEBI:29985"/>
        <dbReference type="ChEBI" id="CHEBI:57925"/>
        <dbReference type="ChEBI" id="CHEBI:61694"/>
        <dbReference type="EC" id="3.4.19.13"/>
    </reaction>
</comment>
<gene>
    <name evidence="11" type="ORF">PNOK_0581800</name>
</gene>
<dbReference type="InParanoid" id="A0A286UHN6"/>
<dbReference type="PRINTS" id="PR01210">
    <property type="entry name" value="GGTRANSPTASE"/>
</dbReference>
<keyword evidence="8" id="KW-0012">Acyltransferase</keyword>
<evidence type="ECO:0000256" key="9">
    <source>
        <dbReference type="SAM" id="MobiDB-lite"/>
    </source>
</evidence>
<comment type="caution">
    <text evidence="11">The sequence shown here is derived from an EMBL/GenBank/DDBJ whole genome shotgun (WGS) entry which is preliminary data.</text>
</comment>
<evidence type="ECO:0000256" key="6">
    <source>
        <dbReference type="PIRSR" id="PIRSR600101-1"/>
    </source>
</evidence>
<evidence type="ECO:0000256" key="4">
    <source>
        <dbReference type="ARBA" id="ARBA00009381"/>
    </source>
</evidence>
<comment type="function">
    <text evidence="8">Cleaves the gamma-glutamyl peptide bond of glutathione and glutathione conjugates.</text>
</comment>
<keyword evidence="8" id="KW-0378">Hydrolase</keyword>
<dbReference type="STRING" id="2282107.A0A286UHN6"/>
<dbReference type="GO" id="GO:0005886">
    <property type="term" value="C:plasma membrane"/>
    <property type="evidence" value="ECO:0007669"/>
    <property type="project" value="TreeGrafter"/>
</dbReference>
<evidence type="ECO:0000256" key="1">
    <source>
        <dbReference type="ARBA" id="ARBA00001049"/>
    </source>
</evidence>
<accession>A0A286UHN6</accession>
<dbReference type="FunFam" id="3.60.20.40:FF:000001">
    <property type="entry name" value="Gamma-glutamyltranspeptidase 1"/>
    <property type="match status" value="1"/>
</dbReference>
<dbReference type="Proteomes" id="UP000217199">
    <property type="component" value="Unassembled WGS sequence"/>
</dbReference>
<proteinExistence type="inferred from homology"/>
<sequence>MSPRVTFVDYGASSTDGVNNETTDENTPLLSSLPRLGDGGGLTSSHGSPKSILTDQRHQHGSTITSSSKNGGDYLPLHAHAYVSRTRSTFAPSCRTLGYAVGGLVIVIFIVTTSLRIDKVHHPTGPFPSPPSRPGQSGATRNPAYLIEARNGAVASENGVCSEVGVDVLKDGGNAVDAAIASTFCIGVLNLFSSNIGGGGFMTVRLPPSTPGAESEVWTIDFRETAPALANTTMYVDNPESSMFGGLSVGVPGEVRGLAEAHKRWGSLPWNRLVQPSVDLASGWNVTKELGIRLEWFKDMIFGDPVWTEIFAPNGRLLKEGELARRTNYSRTLATIAEEGPNAFYKGPIADAIVSAVQSTGGIMTHEDLENYNVEVYRSLKGNYRGRKVYTPHAPTSGPVLLHMLNLLEKYDLTGEGRTGLNTHRLVEVIKFGFAARTRICDPAFVKDEDVRLSIAEIATKAYGTRVSANVTDSSTHEVMYYNPVFDVPEDHGTSHVSVVDKNDMAVAITSTVNLIFGSRLLDRTTGILLNDEMDDFSTPGVPNAFGLWPSPYNYPEPGKRPLSSTVPTIVENADGSFYLAVGGSGGSKIFPAVMQVILGVDDWEMDVSSAIEAGRVHDQLYPTYVEVDSVIPEDVVDVLRSKGHNVTVMDIGRVAAVVQAVMRKGDMIYAASDSRKNGIAAGY</sequence>
<dbReference type="Gene3D" id="1.10.246.130">
    <property type="match status" value="1"/>
</dbReference>
<feature type="compositionally biased region" description="Polar residues" evidence="9">
    <location>
        <begin position="43"/>
        <end position="54"/>
    </location>
</feature>
<feature type="active site" description="Nucleophile" evidence="6">
    <location>
        <position position="494"/>
    </location>
</feature>
<keyword evidence="10" id="KW-0472">Membrane</keyword>
<dbReference type="Pfam" id="PF01019">
    <property type="entry name" value="G_glu_transpept"/>
    <property type="match status" value="1"/>
</dbReference>
<feature type="binding site" evidence="7">
    <location>
        <begin position="512"/>
        <end position="514"/>
    </location>
    <ligand>
        <name>L-glutamate</name>
        <dbReference type="ChEBI" id="CHEBI:29985"/>
    </ligand>
</feature>
<evidence type="ECO:0000256" key="3">
    <source>
        <dbReference type="ARBA" id="ARBA00005115"/>
    </source>
</evidence>
<dbReference type="FunCoup" id="A0A286UHN6">
    <property type="interactions" value="86"/>
</dbReference>
<feature type="compositionally biased region" description="Polar residues" evidence="9">
    <location>
        <begin position="12"/>
        <end position="30"/>
    </location>
</feature>
<evidence type="ECO:0000256" key="7">
    <source>
        <dbReference type="PIRSR" id="PIRSR600101-2"/>
    </source>
</evidence>
<dbReference type="EC" id="3.4.19.13" evidence="8"/>
<comment type="similarity">
    <text evidence="4">Belongs to the gamma-glutamyltransferase family.</text>
</comment>
<evidence type="ECO:0000256" key="8">
    <source>
        <dbReference type="RuleBase" id="RU368068"/>
    </source>
</evidence>
<evidence type="ECO:0000256" key="10">
    <source>
        <dbReference type="SAM" id="Phobius"/>
    </source>
</evidence>
<evidence type="ECO:0000313" key="11">
    <source>
        <dbReference type="EMBL" id="PAV18974.1"/>
    </source>
</evidence>
<dbReference type="GO" id="GO:0103068">
    <property type="term" value="F:leukotriene C4 gamma-glutamyl transferase activity"/>
    <property type="evidence" value="ECO:0007669"/>
    <property type="project" value="UniProtKB-EC"/>
</dbReference>
<dbReference type="EC" id="2.3.2.2" evidence="8"/>
<comment type="pathway">
    <text evidence="3 8">Sulfur metabolism; glutathione metabolism.</text>
</comment>
<dbReference type="SUPFAM" id="SSF56235">
    <property type="entry name" value="N-terminal nucleophile aminohydrolases (Ntn hydrolases)"/>
    <property type="match status" value="1"/>
</dbReference>
<dbReference type="InterPro" id="IPR043137">
    <property type="entry name" value="GGT_ssub_C"/>
</dbReference>
<dbReference type="Gene3D" id="3.60.20.40">
    <property type="match status" value="1"/>
</dbReference>
<dbReference type="OrthoDB" id="1081007at2759"/>
<dbReference type="GO" id="GO:0006751">
    <property type="term" value="P:glutathione catabolic process"/>
    <property type="evidence" value="ECO:0007669"/>
    <property type="project" value="UniProtKB-UniRule"/>
</dbReference>